<sequence length="480" mass="56694">MLPQIERYLLESWNLFFDRRPHQLSSMLLSNPQNKKNVTSKCTVLIFIDQEQEPRLVAKFSRNRNNQKKVINEQHLLERLTLTMTPRSFGLHDINGRKVSFEQFMKGKSVKQKLKYNIHQVFQNTLDDPDLRLTISQDFELFSAFYSAFLNQAGTFKQVSESYIDRSLERLEHHIHELDLESDFIDIANVMKLEYMESLRHTSINLSHLDMTPSNLIVQDGEMVCIDFEFSAFSQHANIDPIRFLFYYFHELHDNGVLPYGSYEANFIYFFKEDEWLQSVVTEHLSHTLSSVNPNKELWNLLFVLLIGNVQLQKEELNYIHEDFILNSKKLIEIVCGLKLGLDIHSQQYNKDSFNTRAHQVKSKYELIEDLHQSALKEKQYLKDIEHRDTLLLKNHGYIKLCQDTIESKDEQLGRNVKYIEQCHSTIELRDRQLAEKELLIAELQLRISKLETGLVSKFGRFRRKLSAIKKKYGSKERRP</sequence>
<dbReference type="Proteomes" id="UP001161691">
    <property type="component" value="Unassembled WGS sequence"/>
</dbReference>
<keyword evidence="2" id="KW-1185">Reference proteome</keyword>
<gene>
    <name evidence="1" type="ORF">KB449_35535</name>
</gene>
<dbReference type="SUPFAM" id="SSF56112">
    <property type="entry name" value="Protein kinase-like (PK-like)"/>
    <property type="match status" value="1"/>
</dbReference>
<evidence type="ECO:0008006" key="3">
    <source>
        <dbReference type="Google" id="ProtNLM"/>
    </source>
</evidence>
<protein>
    <recommendedName>
        <fullName evidence="3">Aminoglycoside phosphotransferase domain-containing protein</fullName>
    </recommendedName>
</protein>
<name>A0ABT6TTW3_9BACL</name>
<dbReference type="RefSeq" id="WP_282913149.1">
    <property type="nucleotide sequence ID" value="NZ_JAGRPV010000002.1"/>
</dbReference>
<accession>A0ABT6TTW3</accession>
<dbReference type="EMBL" id="JAGRPV010000002">
    <property type="protein sequence ID" value="MDI4650297.1"/>
    <property type="molecule type" value="Genomic_DNA"/>
</dbReference>
<comment type="caution">
    <text evidence="1">The sequence shown here is derived from an EMBL/GenBank/DDBJ whole genome shotgun (WGS) entry which is preliminary data.</text>
</comment>
<evidence type="ECO:0000313" key="2">
    <source>
        <dbReference type="Proteomes" id="UP001161691"/>
    </source>
</evidence>
<reference evidence="1" key="1">
    <citation type="submission" date="2023-04" db="EMBL/GenBank/DDBJ databases">
        <title>Comparative genomic analysis of Cohnella hashimotonis sp. nov., isolated from the International Space Station.</title>
        <authorList>
            <person name="Venkateswaran K."/>
            <person name="Simpson A."/>
        </authorList>
    </citation>
    <scope>NUCLEOTIDE SEQUENCE</scope>
    <source>
        <strain evidence="1">F6_2S_P_1</strain>
    </source>
</reference>
<evidence type="ECO:0000313" key="1">
    <source>
        <dbReference type="EMBL" id="MDI4650297.1"/>
    </source>
</evidence>
<organism evidence="1 2">
    <name type="scientific">Cohnella hashimotonis</name>
    <dbReference type="NCBI Taxonomy" id="2826895"/>
    <lineage>
        <taxon>Bacteria</taxon>
        <taxon>Bacillati</taxon>
        <taxon>Bacillota</taxon>
        <taxon>Bacilli</taxon>
        <taxon>Bacillales</taxon>
        <taxon>Paenibacillaceae</taxon>
        <taxon>Cohnella</taxon>
    </lineage>
</organism>
<dbReference type="InterPro" id="IPR011009">
    <property type="entry name" value="Kinase-like_dom_sf"/>
</dbReference>
<proteinExistence type="predicted"/>